<dbReference type="PROSITE" id="PS51462">
    <property type="entry name" value="NUDIX"/>
    <property type="match status" value="1"/>
</dbReference>
<dbReference type="GO" id="GO:0046872">
    <property type="term" value="F:metal ion binding"/>
    <property type="evidence" value="ECO:0007669"/>
    <property type="project" value="UniProtKB-KW"/>
</dbReference>
<dbReference type="PANTHER" id="PTHR12992:SF11">
    <property type="entry name" value="MITOCHONDRIAL COENZYME A DIPHOSPHATASE NUDT8"/>
    <property type="match status" value="1"/>
</dbReference>
<dbReference type="Gene3D" id="3.90.79.10">
    <property type="entry name" value="Nucleoside Triphosphate Pyrophosphohydrolase"/>
    <property type="match status" value="1"/>
</dbReference>
<evidence type="ECO:0000256" key="2">
    <source>
        <dbReference type="ARBA" id="ARBA00001946"/>
    </source>
</evidence>
<dbReference type="CDD" id="cd03426">
    <property type="entry name" value="NUDIX_CoAse_Nudt7"/>
    <property type="match status" value="1"/>
</dbReference>
<evidence type="ECO:0000256" key="1">
    <source>
        <dbReference type="ARBA" id="ARBA00001936"/>
    </source>
</evidence>
<protein>
    <submittedName>
        <fullName evidence="8">Hydrolase</fullName>
    </submittedName>
</protein>
<accession>A0AA88ZP52</accession>
<dbReference type="GO" id="GO:0010945">
    <property type="term" value="F:coenzyme A diphosphatase activity"/>
    <property type="evidence" value="ECO:0007669"/>
    <property type="project" value="InterPro"/>
</dbReference>
<comment type="cofactor">
    <cofactor evidence="2">
        <name>Mg(2+)</name>
        <dbReference type="ChEBI" id="CHEBI:18420"/>
    </cofactor>
</comment>
<keyword evidence="6" id="KW-0464">Manganese</keyword>
<evidence type="ECO:0000313" key="9">
    <source>
        <dbReference type="Proteomes" id="UP000030016"/>
    </source>
</evidence>
<comment type="caution">
    <text evidence="8">The sequence shown here is derived from an EMBL/GenBank/DDBJ whole genome shotgun (WGS) entry which is preliminary data.</text>
</comment>
<dbReference type="InterPro" id="IPR045121">
    <property type="entry name" value="CoAse"/>
</dbReference>
<dbReference type="RefSeq" id="WP_039249703.1">
    <property type="nucleotide sequence ID" value="NZ_JDRX01000011.1"/>
</dbReference>
<keyword evidence="4 8" id="KW-0378">Hydrolase</keyword>
<dbReference type="InterPro" id="IPR015797">
    <property type="entry name" value="NUDIX_hydrolase-like_dom_sf"/>
</dbReference>
<dbReference type="Proteomes" id="UP000030016">
    <property type="component" value="Unassembled WGS sequence"/>
</dbReference>
<reference evidence="8 9" key="1">
    <citation type="submission" date="2014-01" db="EMBL/GenBank/DDBJ databases">
        <title>Plasmidome dynamics in the species complex Clostridium novyi sensu lato converts strains of independent lineages into distinctly different pathogens.</title>
        <authorList>
            <person name="Skarin H."/>
            <person name="Segerman B."/>
        </authorList>
    </citation>
    <scope>NUCLEOTIDE SEQUENCE [LARGE SCALE GENOMIC DNA]</scope>
    <source>
        <strain evidence="8 9">4570</strain>
    </source>
</reference>
<evidence type="ECO:0000313" key="8">
    <source>
        <dbReference type="EMBL" id="KGN02235.1"/>
    </source>
</evidence>
<dbReference type="PROSITE" id="PS00893">
    <property type="entry name" value="NUDIX_BOX"/>
    <property type="match status" value="1"/>
</dbReference>
<dbReference type="EMBL" id="JDRX01000011">
    <property type="protein sequence ID" value="KGN02235.1"/>
    <property type="molecule type" value="Genomic_DNA"/>
</dbReference>
<dbReference type="AlphaFoldDB" id="A0AA88ZP52"/>
<proteinExistence type="predicted"/>
<keyword evidence="5" id="KW-0460">Magnesium</keyword>
<dbReference type="Pfam" id="PF00293">
    <property type="entry name" value="NUDIX"/>
    <property type="match status" value="1"/>
</dbReference>
<name>A0AA88ZP52_CLONO</name>
<gene>
    <name evidence="8" type="ORF">Z969_06235</name>
</gene>
<evidence type="ECO:0000256" key="3">
    <source>
        <dbReference type="ARBA" id="ARBA00022723"/>
    </source>
</evidence>
<dbReference type="InterPro" id="IPR020084">
    <property type="entry name" value="NUDIX_hydrolase_CS"/>
</dbReference>
<dbReference type="PANTHER" id="PTHR12992">
    <property type="entry name" value="NUDIX HYDROLASE"/>
    <property type="match status" value="1"/>
</dbReference>
<sequence length="200" mass="23222">MNHIVDVFSGRKGESINKLKRSAVMILLIEEENDLYLILEKRALTLRKQPGDISLPGGGIEIGETPREAAIRETFEELNIEKENIQVIGEMDYFVTSFDSVIYPFVGTIKSFSGFPKGNEDEVAEVFKVPVKFFLENEPEEHEVLIKQHFKEDFPFDKIVNGKNYRFSEKTFNQYFYTYNEYVIWGITATILKRFADLIK</sequence>
<evidence type="ECO:0000259" key="7">
    <source>
        <dbReference type="PROSITE" id="PS51462"/>
    </source>
</evidence>
<evidence type="ECO:0000256" key="4">
    <source>
        <dbReference type="ARBA" id="ARBA00022801"/>
    </source>
</evidence>
<dbReference type="InterPro" id="IPR000086">
    <property type="entry name" value="NUDIX_hydrolase_dom"/>
</dbReference>
<evidence type="ECO:0000256" key="6">
    <source>
        <dbReference type="ARBA" id="ARBA00023211"/>
    </source>
</evidence>
<feature type="domain" description="Nudix hydrolase" evidence="7">
    <location>
        <begin position="19"/>
        <end position="152"/>
    </location>
</feature>
<comment type="cofactor">
    <cofactor evidence="1">
        <name>Mn(2+)</name>
        <dbReference type="ChEBI" id="CHEBI:29035"/>
    </cofactor>
</comment>
<organism evidence="8 9">
    <name type="scientific">Clostridium novyi A str. 4570</name>
    <dbReference type="NCBI Taxonomy" id="1444290"/>
    <lineage>
        <taxon>Bacteria</taxon>
        <taxon>Bacillati</taxon>
        <taxon>Bacillota</taxon>
        <taxon>Clostridia</taxon>
        <taxon>Eubacteriales</taxon>
        <taxon>Clostridiaceae</taxon>
        <taxon>Clostridium</taxon>
    </lineage>
</organism>
<keyword evidence="3" id="KW-0479">Metal-binding</keyword>
<evidence type="ECO:0000256" key="5">
    <source>
        <dbReference type="ARBA" id="ARBA00022842"/>
    </source>
</evidence>
<dbReference type="SUPFAM" id="SSF55811">
    <property type="entry name" value="Nudix"/>
    <property type="match status" value="1"/>
</dbReference>